<proteinExistence type="predicted"/>
<evidence type="ECO:0008006" key="3">
    <source>
        <dbReference type="Google" id="ProtNLM"/>
    </source>
</evidence>
<dbReference type="Proteomes" id="UP001159363">
    <property type="component" value="Chromosome 14"/>
</dbReference>
<comment type="caution">
    <text evidence="1">The sequence shown here is derived from an EMBL/GenBank/DDBJ whole genome shotgun (WGS) entry which is preliminary data.</text>
</comment>
<evidence type="ECO:0000313" key="1">
    <source>
        <dbReference type="EMBL" id="KAJ8867680.1"/>
    </source>
</evidence>
<protein>
    <recommendedName>
        <fullName evidence="3">DUF4371 domain-containing protein</fullName>
    </recommendedName>
</protein>
<feature type="non-terminal residue" evidence="1">
    <location>
        <position position="222"/>
    </location>
</feature>
<gene>
    <name evidence="1" type="ORF">PR048_031483</name>
</gene>
<dbReference type="EMBL" id="JARBHB010000015">
    <property type="protein sequence ID" value="KAJ8867680.1"/>
    <property type="molecule type" value="Genomic_DNA"/>
</dbReference>
<sequence>MENAQKALITIVSSIKFLATLRGKQENKVARNLNQHIKKNNYSALIVDDTTDNSTKEQVSVSLRHVNDDFDVFEDFTGLYETSSTTGDTLEAIIEDVLLKLVLPIEECRDLEPVSLSRVRKPPQRVEHNITASPPVHYSSPEQFLRQKYFAVIDSIKGKIESRFQHPGVGVCKAIENVLVKSSNGEVENIRDQVLQVCEHFKGDLNVERFTRQLTMLTELTV</sequence>
<accession>A0ABQ9G5E9</accession>
<organism evidence="1 2">
    <name type="scientific">Dryococelus australis</name>
    <dbReference type="NCBI Taxonomy" id="614101"/>
    <lineage>
        <taxon>Eukaryota</taxon>
        <taxon>Metazoa</taxon>
        <taxon>Ecdysozoa</taxon>
        <taxon>Arthropoda</taxon>
        <taxon>Hexapoda</taxon>
        <taxon>Insecta</taxon>
        <taxon>Pterygota</taxon>
        <taxon>Neoptera</taxon>
        <taxon>Polyneoptera</taxon>
        <taxon>Phasmatodea</taxon>
        <taxon>Verophasmatodea</taxon>
        <taxon>Anareolatae</taxon>
        <taxon>Phasmatidae</taxon>
        <taxon>Eurycanthinae</taxon>
        <taxon>Dryococelus</taxon>
    </lineage>
</organism>
<reference evidence="1 2" key="1">
    <citation type="submission" date="2023-02" db="EMBL/GenBank/DDBJ databases">
        <title>LHISI_Scaffold_Assembly.</title>
        <authorList>
            <person name="Stuart O.P."/>
            <person name="Cleave R."/>
            <person name="Magrath M.J.L."/>
            <person name="Mikheyev A.S."/>
        </authorList>
    </citation>
    <scope>NUCLEOTIDE SEQUENCE [LARGE SCALE GENOMIC DNA]</scope>
    <source>
        <strain evidence="1">Daus_M_001</strain>
        <tissue evidence="1">Leg muscle</tissue>
    </source>
</reference>
<dbReference type="PANTHER" id="PTHR45749">
    <property type="match status" value="1"/>
</dbReference>
<evidence type="ECO:0000313" key="2">
    <source>
        <dbReference type="Proteomes" id="UP001159363"/>
    </source>
</evidence>
<dbReference type="PANTHER" id="PTHR45749:SF21">
    <property type="entry name" value="DUF4371 DOMAIN-CONTAINING PROTEIN"/>
    <property type="match status" value="1"/>
</dbReference>
<keyword evidence="2" id="KW-1185">Reference proteome</keyword>
<name>A0ABQ9G5E9_9NEOP</name>